<accession>A0AAV5TVW8</accession>
<evidence type="ECO:0000256" key="1">
    <source>
        <dbReference type="SAM" id="MobiDB-lite"/>
    </source>
</evidence>
<name>A0AAV5TVW8_9BILA</name>
<sequence>IILACLGGDALCYSNCASSHSGGGGSHHSDHHDRYEPAPHDDDHQAFSSYKKMTLTDPAPPLPSPPTEVMGLLPDLRSL</sequence>
<protein>
    <submittedName>
        <fullName evidence="2">Uncharacterized protein</fullName>
    </submittedName>
</protein>
<organism evidence="2 3">
    <name type="scientific">Pristionchus entomophagus</name>
    <dbReference type="NCBI Taxonomy" id="358040"/>
    <lineage>
        <taxon>Eukaryota</taxon>
        <taxon>Metazoa</taxon>
        <taxon>Ecdysozoa</taxon>
        <taxon>Nematoda</taxon>
        <taxon>Chromadorea</taxon>
        <taxon>Rhabditida</taxon>
        <taxon>Rhabditina</taxon>
        <taxon>Diplogasteromorpha</taxon>
        <taxon>Diplogasteroidea</taxon>
        <taxon>Neodiplogasteridae</taxon>
        <taxon>Pristionchus</taxon>
    </lineage>
</organism>
<proteinExistence type="predicted"/>
<dbReference type="Proteomes" id="UP001432027">
    <property type="component" value="Unassembled WGS sequence"/>
</dbReference>
<comment type="caution">
    <text evidence="2">The sequence shown here is derived from an EMBL/GenBank/DDBJ whole genome shotgun (WGS) entry which is preliminary data.</text>
</comment>
<evidence type="ECO:0000313" key="2">
    <source>
        <dbReference type="EMBL" id="GMS98400.1"/>
    </source>
</evidence>
<reference evidence="2" key="1">
    <citation type="submission" date="2023-10" db="EMBL/GenBank/DDBJ databases">
        <title>Genome assembly of Pristionchus species.</title>
        <authorList>
            <person name="Yoshida K."/>
            <person name="Sommer R.J."/>
        </authorList>
    </citation>
    <scope>NUCLEOTIDE SEQUENCE</scope>
    <source>
        <strain evidence="2">RS0144</strain>
    </source>
</reference>
<feature type="non-terminal residue" evidence="2">
    <location>
        <position position="1"/>
    </location>
</feature>
<feature type="region of interest" description="Disordered" evidence="1">
    <location>
        <begin position="19"/>
        <end position="79"/>
    </location>
</feature>
<gene>
    <name evidence="2" type="ORF">PENTCL1PPCAC_20575</name>
</gene>
<keyword evidence="3" id="KW-1185">Reference proteome</keyword>
<feature type="compositionally biased region" description="Basic and acidic residues" evidence="1">
    <location>
        <begin position="27"/>
        <end position="45"/>
    </location>
</feature>
<dbReference type="EMBL" id="BTSX01000005">
    <property type="protein sequence ID" value="GMS98400.1"/>
    <property type="molecule type" value="Genomic_DNA"/>
</dbReference>
<dbReference type="AlphaFoldDB" id="A0AAV5TVW8"/>
<evidence type="ECO:0000313" key="3">
    <source>
        <dbReference type="Proteomes" id="UP001432027"/>
    </source>
</evidence>